<feature type="region of interest" description="Disordered" evidence="1">
    <location>
        <begin position="84"/>
        <end position="161"/>
    </location>
</feature>
<sequence length="161" mass="17063">MTPSPLSRDALFCLLLPVPSQAAVAAGRPDPVMESPDPMMGDRIWPRDCRIQARRQQVASRVVASDALLYIFLPIPSRVAAAAGRPDPVMESPDPMMGRSELAPGLPDPGRTVAGGGERRPCGWRPAPLSLSRPPTDPAGRAVRGGPAREETADQAAGRRA</sequence>
<comment type="caution">
    <text evidence="3">The sequence shown here is derived from an EMBL/GenBank/DDBJ whole genome shotgun (WGS) entry which is preliminary data.</text>
</comment>
<feature type="chain" id="PRO_5043405628" evidence="2">
    <location>
        <begin position="23"/>
        <end position="161"/>
    </location>
</feature>
<name>A0AAV5BDD0_ELECO</name>
<evidence type="ECO:0000313" key="3">
    <source>
        <dbReference type="EMBL" id="GJM84356.1"/>
    </source>
</evidence>
<gene>
    <name evidence="3" type="primary">ga00017</name>
    <name evidence="3" type="ORF">PR202_ga00017</name>
</gene>
<accession>A0AAV5BDD0</accession>
<evidence type="ECO:0000256" key="1">
    <source>
        <dbReference type="SAM" id="MobiDB-lite"/>
    </source>
</evidence>
<proteinExistence type="predicted"/>
<keyword evidence="4" id="KW-1185">Reference proteome</keyword>
<feature type="signal peptide" evidence="2">
    <location>
        <begin position="1"/>
        <end position="22"/>
    </location>
</feature>
<protein>
    <submittedName>
        <fullName evidence="3">Uncharacterized protein</fullName>
    </submittedName>
</protein>
<dbReference type="EMBL" id="BQKI01000001">
    <property type="protein sequence ID" value="GJM84356.1"/>
    <property type="molecule type" value="Genomic_DNA"/>
</dbReference>
<evidence type="ECO:0000256" key="2">
    <source>
        <dbReference type="SAM" id="SignalP"/>
    </source>
</evidence>
<evidence type="ECO:0000313" key="4">
    <source>
        <dbReference type="Proteomes" id="UP001054889"/>
    </source>
</evidence>
<reference evidence="3" key="1">
    <citation type="journal article" date="2018" name="DNA Res.">
        <title>Multiple hybrid de novo genome assembly of finger millet, an orphan allotetraploid crop.</title>
        <authorList>
            <person name="Hatakeyama M."/>
            <person name="Aluri S."/>
            <person name="Balachadran M.T."/>
            <person name="Sivarajan S.R."/>
            <person name="Patrignani A."/>
            <person name="Gruter S."/>
            <person name="Poveda L."/>
            <person name="Shimizu-Inatsugi R."/>
            <person name="Baeten J."/>
            <person name="Francoijs K.J."/>
            <person name="Nataraja K.N."/>
            <person name="Reddy Y.A.N."/>
            <person name="Phadnis S."/>
            <person name="Ravikumar R.L."/>
            <person name="Schlapbach R."/>
            <person name="Sreeman S.M."/>
            <person name="Shimizu K.K."/>
        </authorList>
    </citation>
    <scope>NUCLEOTIDE SEQUENCE</scope>
</reference>
<keyword evidence="2" id="KW-0732">Signal</keyword>
<dbReference type="Proteomes" id="UP001054889">
    <property type="component" value="Unassembled WGS sequence"/>
</dbReference>
<dbReference type="AlphaFoldDB" id="A0AAV5BDD0"/>
<organism evidence="3 4">
    <name type="scientific">Eleusine coracana subsp. coracana</name>
    <dbReference type="NCBI Taxonomy" id="191504"/>
    <lineage>
        <taxon>Eukaryota</taxon>
        <taxon>Viridiplantae</taxon>
        <taxon>Streptophyta</taxon>
        <taxon>Embryophyta</taxon>
        <taxon>Tracheophyta</taxon>
        <taxon>Spermatophyta</taxon>
        <taxon>Magnoliopsida</taxon>
        <taxon>Liliopsida</taxon>
        <taxon>Poales</taxon>
        <taxon>Poaceae</taxon>
        <taxon>PACMAD clade</taxon>
        <taxon>Chloridoideae</taxon>
        <taxon>Cynodonteae</taxon>
        <taxon>Eleusininae</taxon>
        <taxon>Eleusine</taxon>
    </lineage>
</organism>
<reference evidence="3" key="2">
    <citation type="submission" date="2021-12" db="EMBL/GenBank/DDBJ databases">
        <title>Resequencing data analysis of finger millet.</title>
        <authorList>
            <person name="Hatakeyama M."/>
            <person name="Aluri S."/>
            <person name="Balachadran M.T."/>
            <person name="Sivarajan S.R."/>
            <person name="Poveda L."/>
            <person name="Shimizu-Inatsugi R."/>
            <person name="Schlapbach R."/>
            <person name="Sreeman S.M."/>
            <person name="Shimizu K.K."/>
        </authorList>
    </citation>
    <scope>NUCLEOTIDE SEQUENCE</scope>
</reference>